<dbReference type="Proteomes" id="UP001444071">
    <property type="component" value="Unassembled WGS sequence"/>
</dbReference>
<protein>
    <submittedName>
        <fullName evidence="1">Uncharacterized protein</fullName>
    </submittedName>
</protein>
<reference evidence="1 2" key="1">
    <citation type="submission" date="2021-06" db="EMBL/GenBank/DDBJ databases">
        <authorList>
            <person name="Palmer J.M."/>
        </authorList>
    </citation>
    <scope>NUCLEOTIDE SEQUENCE [LARGE SCALE GENOMIC DNA]</scope>
    <source>
        <strain evidence="1 2">XR_2019</strain>
        <tissue evidence="1">Muscle</tissue>
    </source>
</reference>
<keyword evidence="2" id="KW-1185">Reference proteome</keyword>
<gene>
    <name evidence="1" type="ORF">XENORESO_022142</name>
</gene>
<comment type="caution">
    <text evidence="1">The sequence shown here is derived from an EMBL/GenBank/DDBJ whole genome shotgun (WGS) entry which is preliminary data.</text>
</comment>
<dbReference type="EMBL" id="JAHRIM010031019">
    <property type="protein sequence ID" value="MEQ2264933.1"/>
    <property type="molecule type" value="Genomic_DNA"/>
</dbReference>
<evidence type="ECO:0000313" key="1">
    <source>
        <dbReference type="EMBL" id="MEQ2264933.1"/>
    </source>
</evidence>
<evidence type="ECO:0000313" key="2">
    <source>
        <dbReference type="Proteomes" id="UP001444071"/>
    </source>
</evidence>
<proteinExistence type="predicted"/>
<accession>A0ABV0W5T2</accession>
<sequence length="104" mass="12506">MKLERFFSMLAPTQSQHHLLLFSLVSRLFCKRWDFRLLLLSCFRFLLIPSLLPTDLHSSSAIIRFLFLYYNNDTLRVFALFLLLVEIWISAEWSRFYSHLSFPV</sequence>
<name>A0ABV0W5T2_9TELE</name>
<organism evidence="1 2">
    <name type="scientific">Xenotaenia resolanae</name>
    <dbReference type="NCBI Taxonomy" id="208358"/>
    <lineage>
        <taxon>Eukaryota</taxon>
        <taxon>Metazoa</taxon>
        <taxon>Chordata</taxon>
        <taxon>Craniata</taxon>
        <taxon>Vertebrata</taxon>
        <taxon>Euteleostomi</taxon>
        <taxon>Actinopterygii</taxon>
        <taxon>Neopterygii</taxon>
        <taxon>Teleostei</taxon>
        <taxon>Neoteleostei</taxon>
        <taxon>Acanthomorphata</taxon>
        <taxon>Ovalentaria</taxon>
        <taxon>Atherinomorphae</taxon>
        <taxon>Cyprinodontiformes</taxon>
        <taxon>Goodeidae</taxon>
        <taxon>Xenotaenia</taxon>
    </lineage>
</organism>